<sequence length="67" mass="7513">MPNASSDDKSGKNKFDIFVKHNSIEFMVAKIVKGIKNIFIKLLARKKSLCIFALGFGITVIQKLEDI</sequence>
<accession>A0ABN6KZM4</accession>
<name>A0ABN6KZM4_9FLAO</name>
<keyword evidence="2" id="KW-1185">Reference proteome</keyword>
<gene>
    <name evidence="1" type="ORF">GENT5_11480</name>
</gene>
<evidence type="ECO:0000313" key="2">
    <source>
        <dbReference type="Proteomes" id="UP001319867"/>
    </source>
</evidence>
<proteinExistence type="predicted"/>
<evidence type="ECO:0000313" key="1">
    <source>
        <dbReference type="EMBL" id="BDB54843.1"/>
    </source>
</evidence>
<reference evidence="1 2" key="1">
    <citation type="journal article" date="2022" name="Int. J. Syst. Evol. Microbiol.">
        <title>Flavobacterium ammonificans sp. nov. and Flavobacterium ammoniigenes sp. nov., ammonifying bacteria isolated from surface river water.</title>
        <authorList>
            <person name="Watanabe K."/>
            <person name="Kitamura T."/>
            <person name="Ogata Y."/>
            <person name="Shindo C."/>
            <person name="Suda W."/>
        </authorList>
    </citation>
    <scope>NUCLEOTIDE SEQUENCE [LARGE SCALE GENOMIC DNA]</scope>
    <source>
        <strain evidence="1 2">GENT5</strain>
    </source>
</reference>
<reference evidence="1 2" key="2">
    <citation type="journal article" date="2022" name="Microorganisms">
        <title>Complete Genome Sequences of Two Flavobacterium ammonificans Strains and a Flavobacterium ammoniigenes Strain of Ammonifying Bacterioplankton Isolated from Surface River Water.</title>
        <authorList>
            <person name="Suda W."/>
            <person name="Ogata Y."/>
            <person name="Shindo C."/>
            <person name="Watanabe K."/>
        </authorList>
    </citation>
    <scope>NUCLEOTIDE SEQUENCE [LARGE SCALE GENOMIC DNA]</scope>
    <source>
        <strain evidence="1 2">GENT5</strain>
    </source>
</reference>
<protein>
    <submittedName>
        <fullName evidence="1">Uncharacterized protein</fullName>
    </submittedName>
</protein>
<dbReference type="Proteomes" id="UP001319867">
    <property type="component" value="Chromosome"/>
</dbReference>
<organism evidence="1 2">
    <name type="scientific">Flavobacterium ammoniigenes</name>
    <dbReference type="NCBI Taxonomy" id="1751095"/>
    <lineage>
        <taxon>Bacteria</taxon>
        <taxon>Pseudomonadati</taxon>
        <taxon>Bacteroidota</taxon>
        <taxon>Flavobacteriia</taxon>
        <taxon>Flavobacteriales</taxon>
        <taxon>Flavobacteriaceae</taxon>
        <taxon>Flavobacterium</taxon>
    </lineage>
</organism>
<dbReference type="EMBL" id="AP025184">
    <property type="protein sequence ID" value="BDB54843.1"/>
    <property type="molecule type" value="Genomic_DNA"/>
</dbReference>